<comment type="caution">
    <text evidence="2">The sequence shown here is derived from an EMBL/GenBank/DDBJ whole genome shotgun (WGS) entry which is preliminary data.</text>
</comment>
<keyword evidence="3" id="KW-1185">Reference proteome</keyword>
<name>A0A3N6Q426_9CYAN</name>
<dbReference type="EMBL" id="RCBY01000001">
    <property type="protein sequence ID" value="RQH57600.1"/>
    <property type="molecule type" value="Genomic_DNA"/>
</dbReference>
<reference evidence="2 3" key="1">
    <citation type="journal article" date="2018" name="ACS Chem. Biol.">
        <title>Ketoreductase domain dysfunction expands chemodiversity: malyngamide biosynthesis in the cyanobacterium Okeania hirsuta.</title>
        <authorList>
            <person name="Moss N.A."/>
            <person name="Leao T."/>
            <person name="Rankin M."/>
            <person name="McCullough T.M."/>
            <person name="Qu P."/>
            <person name="Korobeynikov A."/>
            <person name="Smith J.L."/>
            <person name="Gerwick L."/>
            <person name="Gerwick W.H."/>
        </authorList>
    </citation>
    <scope>NUCLEOTIDE SEQUENCE [LARGE SCALE GENOMIC DNA]</scope>
    <source>
        <strain evidence="2 3">PAB10Feb10-1</strain>
    </source>
</reference>
<dbReference type="Proteomes" id="UP000269154">
    <property type="component" value="Unassembled WGS sequence"/>
</dbReference>
<evidence type="ECO:0000256" key="1">
    <source>
        <dbReference type="SAM" id="Phobius"/>
    </source>
</evidence>
<dbReference type="RefSeq" id="WP_124143260.1">
    <property type="nucleotide sequence ID" value="NZ_CAWOKI010000331.1"/>
</dbReference>
<gene>
    <name evidence="2" type="ORF">D5R40_00260</name>
</gene>
<dbReference type="AlphaFoldDB" id="A0A3N6Q426"/>
<accession>A0A3N6Q426</accession>
<sequence length="99" mass="11031">MGNVLGDESKIAAKVTGNSPQSKISPQPKIEKPKKFGFLDFLTWMQNGQIIYYLGSTIIGILLLIIYPKLFPSGFPKLVEKVQYLFPAPQIENESNSSK</sequence>
<keyword evidence="1" id="KW-0472">Membrane</keyword>
<evidence type="ECO:0000313" key="3">
    <source>
        <dbReference type="Proteomes" id="UP000269154"/>
    </source>
</evidence>
<organism evidence="2 3">
    <name type="scientific">Okeania hirsuta</name>
    <dbReference type="NCBI Taxonomy" id="1458930"/>
    <lineage>
        <taxon>Bacteria</taxon>
        <taxon>Bacillati</taxon>
        <taxon>Cyanobacteriota</taxon>
        <taxon>Cyanophyceae</taxon>
        <taxon>Oscillatoriophycideae</taxon>
        <taxon>Oscillatoriales</taxon>
        <taxon>Microcoleaceae</taxon>
        <taxon>Okeania</taxon>
    </lineage>
</organism>
<proteinExistence type="predicted"/>
<keyword evidence="1" id="KW-0812">Transmembrane</keyword>
<feature type="transmembrane region" description="Helical" evidence="1">
    <location>
        <begin position="50"/>
        <end position="67"/>
    </location>
</feature>
<evidence type="ECO:0000313" key="2">
    <source>
        <dbReference type="EMBL" id="RQH57600.1"/>
    </source>
</evidence>
<protein>
    <submittedName>
        <fullName evidence="2">Uncharacterized protein</fullName>
    </submittedName>
</protein>
<keyword evidence="1" id="KW-1133">Transmembrane helix</keyword>